<dbReference type="Pfam" id="PF13193">
    <property type="entry name" value="AMP-binding_C"/>
    <property type="match status" value="1"/>
</dbReference>
<evidence type="ECO:0000256" key="2">
    <source>
        <dbReference type="ARBA" id="ARBA00022598"/>
    </source>
</evidence>
<dbReference type="GO" id="GO:0016874">
    <property type="term" value="F:ligase activity"/>
    <property type="evidence" value="ECO:0007669"/>
    <property type="project" value="UniProtKB-KW"/>
</dbReference>
<accession>A0ABD6NZN7</accession>
<organism evidence="5 6">
    <name type="scientific">Mycobacterium alsense</name>
    <dbReference type="NCBI Taxonomy" id="324058"/>
    <lineage>
        <taxon>Bacteria</taxon>
        <taxon>Bacillati</taxon>
        <taxon>Actinomycetota</taxon>
        <taxon>Actinomycetes</taxon>
        <taxon>Mycobacteriales</taxon>
        <taxon>Mycobacteriaceae</taxon>
        <taxon>Mycobacterium</taxon>
    </lineage>
</organism>
<comment type="similarity">
    <text evidence="1">Belongs to the ATP-dependent AMP-binding enzyme family.</text>
</comment>
<dbReference type="Gene3D" id="3.40.50.12780">
    <property type="entry name" value="N-terminal domain of ligase-like"/>
    <property type="match status" value="1"/>
</dbReference>
<dbReference type="Pfam" id="PF00501">
    <property type="entry name" value="AMP-binding"/>
    <property type="match status" value="1"/>
</dbReference>
<dbReference type="SUPFAM" id="SSF56801">
    <property type="entry name" value="Acetyl-CoA synthetase-like"/>
    <property type="match status" value="1"/>
</dbReference>
<evidence type="ECO:0000313" key="6">
    <source>
        <dbReference type="Proteomes" id="UP000092086"/>
    </source>
</evidence>
<sequence length="522" mass="56708">MTGIRVARRSIPPAVAQRYADQGWWTPDTLGDMLARGLKDNPHATFRVHSAQRPYAGTFADVELVARRLAAGLRARGVGPGDIVAFQLPNWMEAAATFWASTFLGAVIVPIVHFYGPKELGFILTHVNPRVFITTESFGRMTHDPDVCAGVPIVALVGPDFDALLDADPLDGTLEADPADPALIAFTSGTTSDPKGVVHSHQTLGFETRQLLANYPPDRGRQLTALPVGHFIGMLGAFLIPVIEGAPIDLCDVWDPDRAIDLMEADGVSLGGGPPYFVTSLLDHPRFTDEHLRYIKHIGLGGSTVPAAVTRRLADLGILVTRSYGSSEHPSITGSHYTAPEEKRLLTDGNARPGVEIKLADDGEILSRGPDLFLGYTDPALTARAFDDDGWYHTGDIGILDEDGYLTITDRKSDIIIRGGENISALEVEEVLLGLPAVAEAVVVAAPDARLGEHAAAVLRLKPGHDMPSLDEVREHFERAGVARQKWPESLHRVDDFPRTASGKVQKYVVRQRIREQHTESR</sequence>
<feature type="domain" description="AMP-dependent synthetase/ligase" evidence="3">
    <location>
        <begin position="49"/>
        <end position="376"/>
    </location>
</feature>
<evidence type="ECO:0000256" key="1">
    <source>
        <dbReference type="ARBA" id="ARBA00006432"/>
    </source>
</evidence>
<gene>
    <name evidence="5" type="ORF">A5672_18520</name>
</gene>
<reference evidence="5 6" key="1">
    <citation type="submission" date="2016-06" db="EMBL/GenBank/DDBJ databases">
        <authorList>
            <person name="Sutton G."/>
            <person name="Brinkac L."/>
            <person name="Sanka R."/>
            <person name="Adams M."/>
            <person name="Lau E."/>
            <person name="Sam S."/>
            <person name="Sreng N."/>
            <person name="Him V."/>
            <person name="Kerleguer A."/>
            <person name="Cheng S."/>
        </authorList>
    </citation>
    <scope>NUCLEOTIDE SEQUENCE [LARGE SCALE GENOMIC DNA]</scope>
    <source>
        <strain evidence="5 6">E2978</strain>
    </source>
</reference>
<name>A0ABD6NZN7_9MYCO</name>
<dbReference type="PANTHER" id="PTHR43201">
    <property type="entry name" value="ACYL-COA SYNTHETASE"/>
    <property type="match status" value="1"/>
</dbReference>
<dbReference type="InterPro" id="IPR000873">
    <property type="entry name" value="AMP-dep_synth/lig_dom"/>
</dbReference>
<dbReference type="Proteomes" id="UP000092086">
    <property type="component" value="Unassembled WGS sequence"/>
</dbReference>
<keyword evidence="2" id="KW-0436">Ligase</keyword>
<comment type="caution">
    <text evidence="5">The sequence shown here is derived from an EMBL/GenBank/DDBJ whole genome shotgun (WGS) entry which is preliminary data.</text>
</comment>
<proteinExistence type="inferred from homology"/>
<dbReference type="InterPro" id="IPR020845">
    <property type="entry name" value="AMP-binding_CS"/>
</dbReference>
<dbReference type="InterPro" id="IPR045851">
    <property type="entry name" value="AMP-bd_C_sf"/>
</dbReference>
<dbReference type="AlphaFoldDB" id="A0ABD6NZN7"/>
<evidence type="ECO:0000259" key="4">
    <source>
        <dbReference type="Pfam" id="PF13193"/>
    </source>
</evidence>
<dbReference type="PROSITE" id="PS00455">
    <property type="entry name" value="AMP_BINDING"/>
    <property type="match status" value="1"/>
</dbReference>
<dbReference type="RefSeq" id="WP_068210342.1">
    <property type="nucleotide sequence ID" value="NZ_LZIT01000167.1"/>
</dbReference>
<dbReference type="Gene3D" id="3.30.300.30">
    <property type="match status" value="1"/>
</dbReference>
<dbReference type="PANTHER" id="PTHR43201:SF5">
    <property type="entry name" value="MEDIUM-CHAIN ACYL-COA LIGASE ACSF2, MITOCHONDRIAL"/>
    <property type="match status" value="1"/>
</dbReference>
<evidence type="ECO:0000259" key="3">
    <source>
        <dbReference type="Pfam" id="PF00501"/>
    </source>
</evidence>
<feature type="domain" description="AMP-binding enzyme C-terminal" evidence="4">
    <location>
        <begin position="427"/>
        <end position="504"/>
    </location>
</feature>
<dbReference type="EMBL" id="LZIT01000167">
    <property type="protein sequence ID" value="OBG37247.1"/>
    <property type="molecule type" value="Genomic_DNA"/>
</dbReference>
<dbReference type="InterPro" id="IPR025110">
    <property type="entry name" value="AMP-bd_C"/>
</dbReference>
<protein>
    <submittedName>
        <fullName evidence="5">AMP-dependent synthetase</fullName>
    </submittedName>
</protein>
<dbReference type="InterPro" id="IPR042099">
    <property type="entry name" value="ANL_N_sf"/>
</dbReference>
<evidence type="ECO:0000313" key="5">
    <source>
        <dbReference type="EMBL" id="OBG37247.1"/>
    </source>
</evidence>